<keyword evidence="2" id="KW-1185">Reference proteome</keyword>
<dbReference type="Gene3D" id="3.40.630.30">
    <property type="match status" value="1"/>
</dbReference>
<dbReference type="AlphaFoldDB" id="A0A3Q9QWL4"/>
<reference evidence="1 2" key="1">
    <citation type="submission" date="2017-07" db="EMBL/GenBank/DDBJ databases">
        <title>The complete genome sequence of Bacillus mesonae strain H20-5, an efficient strain improving plant abiotic stress resistance.</title>
        <authorList>
            <person name="Kim S.Y."/>
            <person name="Song H."/>
            <person name="Sang M.K."/>
            <person name="Weon H.-Y."/>
            <person name="Song J."/>
        </authorList>
    </citation>
    <scope>NUCLEOTIDE SEQUENCE [LARGE SCALE GENOMIC DNA]</scope>
    <source>
        <strain evidence="1 2">H20-5</strain>
    </source>
</reference>
<keyword evidence="1" id="KW-0808">Transferase</keyword>
<dbReference type="OrthoDB" id="8750087at2"/>
<dbReference type="Proteomes" id="UP000282892">
    <property type="component" value="Chromosome"/>
</dbReference>
<dbReference type="STRING" id="1193713.GCA_001636315_03286"/>
<sequence length="234" mass="26720">MSAIYKGTLANSGDVPYTVQKLSILDLPEILSIQKRVVASMEKQGVLQPLSEQEYQYILQGNGMMIGAFVEEELIAFRALLIPKLDDPEHLGFDIGLTRAELPSVIYQEISNVLPKYRGNGLQKKLAQLIMEEFGKERHEFRYVCTTVAPFNIPSLKDKFAQGMRIAALKEKYGGQLRYTFVKERQEAKRQVWKESILIDMGDIAAQQEKLNEGWRGIQMLRQNDDSIVVEYCK</sequence>
<accession>A0A3Q9QWL4</accession>
<dbReference type="EMBL" id="CP022572">
    <property type="protein sequence ID" value="AZU60467.1"/>
    <property type="molecule type" value="Genomic_DNA"/>
</dbReference>
<gene>
    <name evidence="1" type="ORF">CHR53_03850</name>
</gene>
<dbReference type="SUPFAM" id="SSF55729">
    <property type="entry name" value="Acyl-CoA N-acyltransferases (Nat)"/>
    <property type="match status" value="1"/>
</dbReference>
<proteinExistence type="predicted"/>
<dbReference type="GO" id="GO:0016740">
    <property type="term" value="F:transferase activity"/>
    <property type="evidence" value="ECO:0007669"/>
    <property type="project" value="UniProtKB-KW"/>
</dbReference>
<evidence type="ECO:0000313" key="1">
    <source>
        <dbReference type="EMBL" id="AZU60467.1"/>
    </source>
</evidence>
<protein>
    <submittedName>
        <fullName evidence="1">N-acetyltransferase</fullName>
    </submittedName>
</protein>
<dbReference type="RefSeq" id="WP_066391552.1">
    <property type="nucleotide sequence ID" value="NZ_CP022572.1"/>
</dbReference>
<name>A0A3Q9QWL4_9BACI</name>
<organism evidence="1 2">
    <name type="scientific">Neobacillus mesonae</name>
    <dbReference type="NCBI Taxonomy" id="1193713"/>
    <lineage>
        <taxon>Bacteria</taxon>
        <taxon>Bacillati</taxon>
        <taxon>Bacillota</taxon>
        <taxon>Bacilli</taxon>
        <taxon>Bacillales</taxon>
        <taxon>Bacillaceae</taxon>
        <taxon>Neobacillus</taxon>
    </lineage>
</organism>
<evidence type="ECO:0000313" key="2">
    <source>
        <dbReference type="Proteomes" id="UP000282892"/>
    </source>
</evidence>
<dbReference type="InterPro" id="IPR016181">
    <property type="entry name" value="Acyl_CoA_acyltransferase"/>
</dbReference>
<dbReference type="KEGG" id="nmk:CHR53_03850"/>